<keyword evidence="1" id="KW-0378">Hydrolase</keyword>
<gene>
    <name evidence="4" type="ORF">J8TS2_02100</name>
</gene>
<proteinExistence type="predicted"/>
<evidence type="ECO:0000256" key="2">
    <source>
        <dbReference type="ARBA" id="ARBA00023316"/>
    </source>
</evidence>
<dbReference type="SMART" id="SM00287">
    <property type="entry name" value="SH3b"/>
    <property type="match status" value="3"/>
</dbReference>
<feature type="domain" description="SH3b" evidence="3">
    <location>
        <begin position="92"/>
        <end position="158"/>
    </location>
</feature>
<dbReference type="CDD" id="cd02696">
    <property type="entry name" value="MurNAc-LAA"/>
    <property type="match status" value="1"/>
</dbReference>
<dbReference type="SUPFAM" id="SSF53187">
    <property type="entry name" value="Zn-dependent exopeptidases"/>
    <property type="match status" value="1"/>
</dbReference>
<dbReference type="PROSITE" id="PS51781">
    <property type="entry name" value="SH3B"/>
    <property type="match status" value="3"/>
</dbReference>
<keyword evidence="5" id="KW-1185">Reference proteome</keyword>
<comment type="caution">
    <text evidence="4">The sequence shown here is derived from an EMBL/GenBank/DDBJ whole genome shotgun (WGS) entry which is preliminary data.</text>
</comment>
<organism evidence="4 5">
    <name type="scientific">Lederbergia ruris</name>
    <dbReference type="NCBI Taxonomy" id="217495"/>
    <lineage>
        <taxon>Bacteria</taxon>
        <taxon>Bacillati</taxon>
        <taxon>Bacillota</taxon>
        <taxon>Bacilli</taxon>
        <taxon>Bacillales</taxon>
        <taxon>Bacillaceae</taxon>
        <taxon>Lederbergia</taxon>
    </lineage>
</organism>
<dbReference type="InterPro" id="IPR002508">
    <property type="entry name" value="MurNAc-LAA_cat"/>
</dbReference>
<accession>A0ABQ4KET7</accession>
<name>A0ABQ4KET7_9BACI</name>
<dbReference type="InterPro" id="IPR050695">
    <property type="entry name" value="N-acetylmuramoyl_amidase_3"/>
</dbReference>
<dbReference type="EMBL" id="BORB01000001">
    <property type="protein sequence ID" value="GIN55891.1"/>
    <property type="molecule type" value="Genomic_DNA"/>
</dbReference>
<dbReference type="PANTHER" id="PTHR30404">
    <property type="entry name" value="N-ACETYLMURAMOYL-L-ALANINE AMIDASE"/>
    <property type="match status" value="1"/>
</dbReference>
<evidence type="ECO:0000259" key="3">
    <source>
        <dbReference type="PROSITE" id="PS51781"/>
    </source>
</evidence>
<dbReference type="RefSeq" id="WP_212964961.1">
    <property type="nucleotide sequence ID" value="NZ_BORB01000001.1"/>
</dbReference>
<evidence type="ECO:0000313" key="5">
    <source>
        <dbReference type="Proteomes" id="UP000679950"/>
    </source>
</evidence>
<dbReference type="Gene3D" id="2.30.30.40">
    <property type="entry name" value="SH3 Domains"/>
    <property type="match status" value="3"/>
</dbReference>
<protein>
    <submittedName>
        <fullName evidence="4">N-acetylmuramoyl-L-alanine amidase</fullName>
    </submittedName>
</protein>
<feature type="domain" description="SH3b" evidence="3">
    <location>
        <begin position="165"/>
        <end position="228"/>
    </location>
</feature>
<dbReference type="PANTHER" id="PTHR30404:SF7">
    <property type="entry name" value="CELL WALL AMIDASE LYTH-RELATED"/>
    <property type="match status" value="1"/>
</dbReference>
<keyword evidence="2" id="KW-0961">Cell wall biogenesis/degradation</keyword>
<dbReference type="PIRSF" id="PIRSF037846">
    <property type="entry name" value="Autolysin_YrvJ_prd"/>
    <property type="match status" value="1"/>
</dbReference>
<feature type="domain" description="SH3b" evidence="3">
    <location>
        <begin position="29"/>
        <end position="91"/>
    </location>
</feature>
<sequence length="415" mass="46589">MKKRAIILTFIALFIAIIMYYSTITSANSEIIKITGDIVNVREQPGTTYSIVTQLHKGETYSLLESKDGWYKIKLASNQTGWIADWLAERQTNSKTVMATVNTDTLNVRSEPNSASTKIGVLYKGDQVKKIGDQNDWSQIEYQSKIAWVNSTYISTGDRESSTSQTTPISILYDGTNIRKKPALKSKIMTQVSAGETFYPLEKNGDWYKIEYASGKTGYVASWIVASQEGNLQFKRKPGAKTIVIDSGHGGRDQGATGASGTLEKNLTFEVGNLLARKLDKAGFNVVLTRSTDEYISLESRTDQARREQADAFISLHFDSVDEHQVEGHTSYYYNEQDKMLAQTIHNEITNMVKLDDRGARFGNYYVLRENTQPSILLELGYLSNPSEETIIKSQSFQEQVTNAILEGLNKYFNQ</sequence>
<evidence type="ECO:0000313" key="4">
    <source>
        <dbReference type="EMBL" id="GIN55891.1"/>
    </source>
</evidence>
<dbReference type="Proteomes" id="UP000679950">
    <property type="component" value="Unassembled WGS sequence"/>
</dbReference>
<dbReference type="InterPro" id="IPR017293">
    <property type="entry name" value="N-acetylmuramoyl-L-ala_amidase"/>
</dbReference>
<dbReference type="Gene3D" id="3.40.630.40">
    <property type="entry name" value="Zn-dependent exopeptidases"/>
    <property type="match status" value="1"/>
</dbReference>
<evidence type="ECO:0000256" key="1">
    <source>
        <dbReference type="ARBA" id="ARBA00022801"/>
    </source>
</evidence>
<dbReference type="SMART" id="SM00646">
    <property type="entry name" value="Ami_3"/>
    <property type="match status" value="1"/>
</dbReference>
<dbReference type="Pfam" id="PF01520">
    <property type="entry name" value="Amidase_3"/>
    <property type="match status" value="1"/>
</dbReference>
<dbReference type="Pfam" id="PF08239">
    <property type="entry name" value="SH3_3"/>
    <property type="match status" value="3"/>
</dbReference>
<reference evidence="4 5" key="1">
    <citation type="submission" date="2021-03" db="EMBL/GenBank/DDBJ databases">
        <title>Antimicrobial resistance genes in bacteria isolated from Japanese honey, and their potential for conferring macrolide and lincosamide resistance in the American foulbrood pathogen Paenibacillus larvae.</title>
        <authorList>
            <person name="Okamoto M."/>
            <person name="Kumagai M."/>
            <person name="Kanamori H."/>
            <person name="Takamatsu D."/>
        </authorList>
    </citation>
    <scope>NUCLEOTIDE SEQUENCE [LARGE SCALE GENOMIC DNA]</scope>
    <source>
        <strain evidence="4 5">J8TS2</strain>
    </source>
</reference>
<dbReference type="InterPro" id="IPR003646">
    <property type="entry name" value="SH3-like_bac-type"/>
</dbReference>